<proteinExistence type="predicted"/>
<gene>
    <name evidence="2" type="ORF">GAR05_01762</name>
</gene>
<dbReference type="Proteomes" id="UP000249334">
    <property type="component" value="Unassembled WGS sequence"/>
</dbReference>
<feature type="domain" description="PASTA" evidence="1">
    <location>
        <begin position="1"/>
        <end position="67"/>
    </location>
</feature>
<name>A0ABX9CLS2_9ACTN</name>
<evidence type="ECO:0000313" key="3">
    <source>
        <dbReference type="Proteomes" id="UP000249334"/>
    </source>
</evidence>
<dbReference type="Gene3D" id="3.30.10.20">
    <property type="match status" value="1"/>
</dbReference>
<evidence type="ECO:0000259" key="1">
    <source>
        <dbReference type="PROSITE" id="PS51178"/>
    </source>
</evidence>
<dbReference type="PROSITE" id="PS51178">
    <property type="entry name" value="PASTA"/>
    <property type="match status" value="1"/>
</dbReference>
<accession>A0ABX9CLS2</accession>
<keyword evidence="3" id="KW-1185">Reference proteome</keyword>
<reference evidence="2 3" key="1">
    <citation type="submission" date="2018-03" db="EMBL/GenBank/DDBJ databases">
        <title>Genomic framework for the identification of Micromonospora saelicesensis and Micromonospora noduli.</title>
        <authorList>
            <person name="Riesco R."/>
            <person name="Trujillo M.E."/>
        </authorList>
    </citation>
    <scope>NUCLEOTIDE SEQUENCE [LARGE SCALE GENOMIC DNA]</scope>
    <source>
        <strain evidence="2 3">GAR05</strain>
    </source>
</reference>
<organism evidence="2 3">
    <name type="scientific">Micromonospora saelicesensis</name>
    <dbReference type="NCBI Taxonomy" id="285676"/>
    <lineage>
        <taxon>Bacteria</taxon>
        <taxon>Bacillati</taxon>
        <taxon>Actinomycetota</taxon>
        <taxon>Actinomycetes</taxon>
        <taxon>Micromonosporales</taxon>
        <taxon>Micromonosporaceae</taxon>
        <taxon>Micromonospora</taxon>
    </lineage>
</organism>
<dbReference type="SUPFAM" id="SSF54184">
    <property type="entry name" value="Penicillin-binding protein 2x (pbp-2x), c-terminal domain"/>
    <property type="match status" value="1"/>
</dbReference>
<dbReference type="InterPro" id="IPR005543">
    <property type="entry name" value="PASTA_dom"/>
</dbReference>
<evidence type="ECO:0000313" key="2">
    <source>
        <dbReference type="EMBL" id="RAO01591.1"/>
    </source>
</evidence>
<dbReference type="EMBL" id="PXXW01000014">
    <property type="protein sequence ID" value="RAO01591.1"/>
    <property type="molecule type" value="Genomic_DNA"/>
</dbReference>
<dbReference type="Pfam" id="PF03793">
    <property type="entry name" value="PASTA"/>
    <property type="match status" value="1"/>
</dbReference>
<dbReference type="CDD" id="cd06577">
    <property type="entry name" value="PASTA_pknB"/>
    <property type="match status" value="1"/>
</dbReference>
<protein>
    <recommendedName>
        <fullName evidence="1">PASTA domain-containing protein</fullName>
    </recommendedName>
</protein>
<sequence length="69" mass="7407">MPNVVGKNAAVAADQLRKLGFTEVQYGSQDENDTVVLLASNWTVTKQSAKAASKVPSDTLIVLTCTKQR</sequence>
<comment type="caution">
    <text evidence="2">The sequence shown here is derived from an EMBL/GenBank/DDBJ whole genome shotgun (WGS) entry which is preliminary data.</text>
</comment>